<evidence type="ECO:0000256" key="5">
    <source>
        <dbReference type="ARBA" id="ARBA00022847"/>
    </source>
</evidence>
<dbReference type="InterPro" id="IPR051084">
    <property type="entry name" value="H+-coupled_symporters"/>
</dbReference>
<keyword evidence="2" id="KW-0813">Transport</keyword>
<dbReference type="RefSeq" id="WP_036821561.1">
    <property type="nucleotide sequence ID" value="NZ_JGVO01000341.1"/>
</dbReference>
<dbReference type="CDD" id="cd17316">
    <property type="entry name" value="MFS_SV2_like"/>
    <property type="match status" value="1"/>
</dbReference>
<evidence type="ECO:0000256" key="2">
    <source>
        <dbReference type="ARBA" id="ARBA00022448"/>
    </source>
</evidence>
<accession>A0A2T3NP62</accession>
<evidence type="ECO:0000313" key="11">
    <source>
        <dbReference type="Proteomes" id="UP000241771"/>
    </source>
</evidence>
<protein>
    <submittedName>
        <fullName evidence="10">MFS transporter</fullName>
    </submittedName>
</protein>
<evidence type="ECO:0000256" key="4">
    <source>
        <dbReference type="ARBA" id="ARBA00022692"/>
    </source>
</evidence>
<dbReference type="Proteomes" id="UP000241771">
    <property type="component" value="Unassembled WGS sequence"/>
</dbReference>
<feature type="transmembrane region" description="Helical" evidence="8">
    <location>
        <begin position="232"/>
        <end position="252"/>
    </location>
</feature>
<keyword evidence="4 8" id="KW-0812">Transmembrane</keyword>
<feature type="domain" description="Major facilitator superfamily (MFS) profile" evidence="9">
    <location>
        <begin position="18"/>
        <end position="416"/>
    </location>
</feature>
<feature type="transmembrane region" description="Helical" evidence="8">
    <location>
        <begin position="176"/>
        <end position="194"/>
    </location>
</feature>
<dbReference type="Pfam" id="PF07690">
    <property type="entry name" value="MFS_1"/>
    <property type="match status" value="1"/>
</dbReference>
<evidence type="ECO:0000256" key="6">
    <source>
        <dbReference type="ARBA" id="ARBA00022989"/>
    </source>
</evidence>
<evidence type="ECO:0000259" key="9">
    <source>
        <dbReference type="PROSITE" id="PS50850"/>
    </source>
</evidence>
<feature type="transmembrane region" description="Helical" evidence="8">
    <location>
        <begin position="85"/>
        <end position="106"/>
    </location>
</feature>
<feature type="transmembrane region" description="Helical" evidence="8">
    <location>
        <begin position="112"/>
        <end position="136"/>
    </location>
</feature>
<keyword evidence="5" id="KW-0769">Symport</keyword>
<dbReference type="PANTHER" id="PTHR43528">
    <property type="entry name" value="ALPHA-KETOGLUTARATE PERMEASE"/>
    <property type="match status" value="1"/>
</dbReference>
<feature type="transmembrane region" description="Helical" evidence="8">
    <location>
        <begin position="390"/>
        <end position="411"/>
    </location>
</feature>
<dbReference type="Gene3D" id="1.20.1250.20">
    <property type="entry name" value="MFS general substrate transporter like domains"/>
    <property type="match status" value="2"/>
</dbReference>
<feature type="transmembrane region" description="Helical" evidence="8">
    <location>
        <begin position="362"/>
        <end position="384"/>
    </location>
</feature>
<dbReference type="PANTHER" id="PTHR43528:SF1">
    <property type="entry name" value="ALPHA-KETOGLUTARATE PERMEASE"/>
    <property type="match status" value="1"/>
</dbReference>
<dbReference type="InterPro" id="IPR036259">
    <property type="entry name" value="MFS_trans_sf"/>
</dbReference>
<keyword evidence="7 8" id="KW-0472">Membrane</keyword>
<dbReference type="PROSITE" id="PS50850">
    <property type="entry name" value="MFS"/>
    <property type="match status" value="1"/>
</dbReference>
<dbReference type="GO" id="GO:0005886">
    <property type="term" value="C:plasma membrane"/>
    <property type="evidence" value="ECO:0007669"/>
    <property type="project" value="UniProtKB-SubCell"/>
</dbReference>
<feature type="transmembrane region" description="Helical" evidence="8">
    <location>
        <begin position="59"/>
        <end position="78"/>
    </location>
</feature>
<evidence type="ECO:0000256" key="3">
    <source>
        <dbReference type="ARBA" id="ARBA00022475"/>
    </source>
</evidence>
<sequence length="430" mass="46887">MTTKKHMNEVPMVQRAAAYLAILVGYVFYCYNFVVIDYVRPYIVDAYDSITLAHTAQFYTWQSLGALIGALSCAWFASRFGKKNVLITITAINGAATILNMTFTSYEGWAAMRFIVGIALGGYFTVAVSLMIGLFTDSVRGKLTAFASSMFSVAVMAMGAYAAYLSSVNASWENMMLVGGIPPLVAAAAMVFILPSDKKVIAFGEEAAKDDSGKEVEAKKGSWGEMFRGRNLRITLTCLLLSGLNFYGFQFFNGFVTTYLKEVRMFDGQTMGIIFSISAFGSLLGAWVWGAIADKWGRKVNAFGFILAGIMASVFFVAPSDVSFMGLNLLAILGLIYNFGLASSAVWGGYFSELFPAHLRSFGAALFHGGRLIGMWAPMVLVFIQERSDLQTAMWGSPIVWVLAGLLWLSLPETLKKGVFSKKEKAQATA</sequence>
<organism evidence="10 11">
    <name type="scientific">Photobacterium sanctipauli</name>
    <dbReference type="NCBI Taxonomy" id="1342794"/>
    <lineage>
        <taxon>Bacteria</taxon>
        <taxon>Pseudomonadati</taxon>
        <taxon>Pseudomonadota</taxon>
        <taxon>Gammaproteobacteria</taxon>
        <taxon>Vibrionales</taxon>
        <taxon>Vibrionaceae</taxon>
        <taxon>Photobacterium</taxon>
    </lineage>
</organism>
<dbReference type="EMBL" id="PYMA01000013">
    <property type="protein sequence ID" value="PSW18038.1"/>
    <property type="molecule type" value="Genomic_DNA"/>
</dbReference>
<dbReference type="AlphaFoldDB" id="A0A2T3NP62"/>
<evidence type="ECO:0000256" key="7">
    <source>
        <dbReference type="ARBA" id="ARBA00023136"/>
    </source>
</evidence>
<comment type="caution">
    <text evidence="10">The sequence shown here is derived from an EMBL/GenBank/DDBJ whole genome shotgun (WGS) entry which is preliminary data.</text>
</comment>
<keyword evidence="6 8" id="KW-1133">Transmembrane helix</keyword>
<evidence type="ECO:0000313" key="10">
    <source>
        <dbReference type="EMBL" id="PSW18038.1"/>
    </source>
</evidence>
<dbReference type="SUPFAM" id="SSF103473">
    <property type="entry name" value="MFS general substrate transporter"/>
    <property type="match status" value="1"/>
</dbReference>
<dbReference type="GO" id="GO:0015293">
    <property type="term" value="F:symporter activity"/>
    <property type="evidence" value="ECO:0007669"/>
    <property type="project" value="UniProtKB-KW"/>
</dbReference>
<keyword evidence="3" id="KW-1003">Cell membrane</keyword>
<gene>
    <name evidence="10" type="ORF">C9I98_18265</name>
</gene>
<feature type="transmembrane region" description="Helical" evidence="8">
    <location>
        <begin position="143"/>
        <end position="164"/>
    </location>
</feature>
<feature type="transmembrane region" description="Helical" evidence="8">
    <location>
        <begin position="324"/>
        <end position="350"/>
    </location>
</feature>
<proteinExistence type="predicted"/>
<dbReference type="OrthoDB" id="4474610at2"/>
<dbReference type="InterPro" id="IPR011701">
    <property type="entry name" value="MFS"/>
</dbReference>
<keyword evidence="11" id="KW-1185">Reference proteome</keyword>
<comment type="subcellular location">
    <subcellularLocation>
        <location evidence="1">Cell membrane</location>
        <topology evidence="1">Multi-pass membrane protein</topology>
    </subcellularLocation>
</comment>
<feature type="transmembrane region" description="Helical" evidence="8">
    <location>
        <begin position="272"/>
        <end position="293"/>
    </location>
</feature>
<evidence type="ECO:0000256" key="1">
    <source>
        <dbReference type="ARBA" id="ARBA00004651"/>
    </source>
</evidence>
<feature type="transmembrane region" description="Helical" evidence="8">
    <location>
        <begin position="16"/>
        <end position="39"/>
    </location>
</feature>
<reference evidence="10 11" key="1">
    <citation type="submission" date="2018-01" db="EMBL/GenBank/DDBJ databases">
        <title>Whole genome sequencing of Histamine producing bacteria.</title>
        <authorList>
            <person name="Butler K."/>
        </authorList>
    </citation>
    <scope>NUCLEOTIDE SEQUENCE [LARGE SCALE GENOMIC DNA]</scope>
    <source>
        <strain evidence="10 11">DSM 100436</strain>
    </source>
</reference>
<dbReference type="InterPro" id="IPR020846">
    <property type="entry name" value="MFS_dom"/>
</dbReference>
<name>A0A2T3NP62_9GAMM</name>
<evidence type="ECO:0000256" key="8">
    <source>
        <dbReference type="SAM" id="Phobius"/>
    </source>
</evidence>
<feature type="transmembrane region" description="Helical" evidence="8">
    <location>
        <begin position="300"/>
        <end position="318"/>
    </location>
</feature>